<reference evidence="8" key="2">
    <citation type="submission" date="2018-07" db="EMBL/GenBank/DDBJ databases">
        <authorList>
            <person name="Quirk P.G."/>
            <person name="Krulwich T.A."/>
        </authorList>
    </citation>
    <scope>NUCLEOTIDE SEQUENCE</scope>
</reference>
<feature type="region of interest" description="Disordered" evidence="4">
    <location>
        <begin position="687"/>
        <end position="706"/>
    </location>
</feature>
<feature type="repeat" description="ANK" evidence="2">
    <location>
        <begin position="211"/>
        <end position="243"/>
    </location>
</feature>
<dbReference type="Pfam" id="PF17820">
    <property type="entry name" value="PDZ_6"/>
    <property type="match status" value="1"/>
</dbReference>
<evidence type="ECO:0000259" key="6">
    <source>
        <dbReference type="PROSITE" id="PS50106"/>
    </source>
</evidence>
<feature type="region of interest" description="Disordered" evidence="4">
    <location>
        <begin position="925"/>
        <end position="950"/>
    </location>
</feature>
<feature type="compositionally biased region" description="Polar residues" evidence="4">
    <location>
        <begin position="992"/>
        <end position="1013"/>
    </location>
</feature>
<feature type="region of interest" description="Disordered" evidence="4">
    <location>
        <begin position="781"/>
        <end position="801"/>
    </location>
</feature>
<evidence type="ECO:0000256" key="1">
    <source>
        <dbReference type="ARBA" id="ARBA00022443"/>
    </source>
</evidence>
<dbReference type="GO" id="GO:0035255">
    <property type="term" value="F:ionotropic glutamate receptor binding"/>
    <property type="evidence" value="ECO:0007669"/>
    <property type="project" value="TreeGrafter"/>
</dbReference>
<feature type="repeat" description="ANK" evidence="2">
    <location>
        <begin position="244"/>
        <end position="276"/>
    </location>
</feature>
<reference evidence="7" key="1">
    <citation type="submission" date="2018-04" db="EMBL/GenBank/DDBJ databases">
        <authorList>
            <person name="Go L.Y."/>
            <person name="Mitchell J.A."/>
        </authorList>
    </citation>
    <scope>NUCLEOTIDE SEQUENCE</scope>
    <source>
        <tissue evidence="7">Whole organism</tissue>
    </source>
</reference>
<feature type="repeat" description="ANK" evidence="2">
    <location>
        <begin position="110"/>
        <end position="143"/>
    </location>
</feature>
<dbReference type="PANTHER" id="PTHR24135:SF28">
    <property type="entry name" value="LD13733P"/>
    <property type="match status" value="1"/>
</dbReference>
<feature type="compositionally biased region" description="Polar residues" evidence="4">
    <location>
        <begin position="1245"/>
        <end position="1260"/>
    </location>
</feature>
<dbReference type="PROSITE" id="PS50088">
    <property type="entry name" value="ANK_REPEAT"/>
    <property type="match status" value="4"/>
</dbReference>
<dbReference type="SMART" id="SM00228">
    <property type="entry name" value="PDZ"/>
    <property type="match status" value="1"/>
</dbReference>
<keyword evidence="2" id="KW-0040">ANK repeat</keyword>
<dbReference type="InterPro" id="IPR002110">
    <property type="entry name" value="Ankyrin_rpt"/>
</dbReference>
<feature type="domain" description="SH3" evidence="5">
    <location>
        <begin position="399"/>
        <end position="460"/>
    </location>
</feature>
<dbReference type="InterPro" id="IPR036770">
    <property type="entry name" value="Ankyrin_rpt-contain_sf"/>
</dbReference>
<dbReference type="EMBL" id="UFQT01000794">
    <property type="protein sequence ID" value="SSX27284.1"/>
    <property type="molecule type" value="Genomic_DNA"/>
</dbReference>
<evidence type="ECO:0000313" key="8">
    <source>
        <dbReference type="EMBL" id="SSX27284.1"/>
    </source>
</evidence>
<dbReference type="Pfam" id="PF07653">
    <property type="entry name" value="SH3_2"/>
    <property type="match status" value="1"/>
</dbReference>
<accession>A0A336L190</accession>
<dbReference type="GO" id="GO:0045211">
    <property type="term" value="C:postsynaptic membrane"/>
    <property type="evidence" value="ECO:0007669"/>
    <property type="project" value="TreeGrafter"/>
</dbReference>
<dbReference type="Pfam" id="PF12796">
    <property type="entry name" value="Ank_2"/>
    <property type="match status" value="2"/>
</dbReference>
<feature type="region of interest" description="Disordered" evidence="4">
    <location>
        <begin position="1245"/>
        <end position="1273"/>
    </location>
</feature>
<dbReference type="SUPFAM" id="SSF50044">
    <property type="entry name" value="SH3-domain"/>
    <property type="match status" value="1"/>
</dbReference>
<evidence type="ECO:0000259" key="5">
    <source>
        <dbReference type="PROSITE" id="PS50002"/>
    </source>
</evidence>
<dbReference type="GO" id="GO:0014069">
    <property type="term" value="C:postsynaptic density"/>
    <property type="evidence" value="ECO:0007669"/>
    <property type="project" value="TreeGrafter"/>
</dbReference>
<dbReference type="PROSITE" id="PS50297">
    <property type="entry name" value="ANK_REP_REGION"/>
    <property type="match status" value="2"/>
</dbReference>
<dbReference type="Gene3D" id="1.25.40.20">
    <property type="entry name" value="Ankyrin repeat-containing domain"/>
    <property type="match status" value="1"/>
</dbReference>
<feature type="region of interest" description="Disordered" evidence="4">
    <location>
        <begin position="1293"/>
        <end position="1322"/>
    </location>
</feature>
<feature type="compositionally biased region" description="Polar residues" evidence="4">
    <location>
        <begin position="1044"/>
        <end position="1072"/>
    </location>
</feature>
<gene>
    <name evidence="7" type="primary">CSON014357</name>
</gene>
<dbReference type="EMBL" id="UFQS01000794">
    <property type="protein sequence ID" value="SSX06940.1"/>
    <property type="molecule type" value="Genomic_DNA"/>
</dbReference>
<feature type="compositionally biased region" description="Low complexity" evidence="4">
    <location>
        <begin position="1073"/>
        <end position="1092"/>
    </location>
</feature>
<dbReference type="Gene3D" id="2.30.42.10">
    <property type="match status" value="1"/>
</dbReference>
<feature type="region of interest" description="Disordered" evidence="4">
    <location>
        <begin position="330"/>
        <end position="369"/>
    </location>
</feature>
<protein>
    <submittedName>
        <fullName evidence="7">CSON014357 protein</fullName>
    </submittedName>
</protein>
<evidence type="ECO:0000313" key="7">
    <source>
        <dbReference type="EMBL" id="SSX06940.1"/>
    </source>
</evidence>
<dbReference type="SUPFAM" id="SSF50156">
    <property type="entry name" value="PDZ domain-like"/>
    <property type="match status" value="1"/>
</dbReference>
<feature type="compositionally biased region" description="Polar residues" evidence="4">
    <location>
        <begin position="781"/>
        <end position="794"/>
    </location>
</feature>
<organism evidence="7">
    <name type="scientific">Culicoides sonorensis</name>
    <name type="common">Biting midge</name>
    <dbReference type="NCBI Taxonomy" id="179676"/>
    <lineage>
        <taxon>Eukaryota</taxon>
        <taxon>Metazoa</taxon>
        <taxon>Ecdysozoa</taxon>
        <taxon>Arthropoda</taxon>
        <taxon>Hexapoda</taxon>
        <taxon>Insecta</taxon>
        <taxon>Pterygota</taxon>
        <taxon>Neoptera</taxon>
        <taxon>Endopterygota</taxon>
        <taxon>Diptera</taxon>
        <taxon>Nematocera</taxon>
        <taxon>Chironomoidea</taxon>
        <taxon>Ceratopogonidae</taxon>
        <taxon>Ceratopogoninae</taxon>
        <taxon>Culicoides</taxon>
        <taxon>Monoculicoides</taxon>
    </lineage>
</organism>
<dbReference type="InterPro" id="IPR001478">
    <property type="entry name" value="PDZ"/>
</dbReference>
<dbReference type="FunFam" id="1.25.40.20:FF:000337">
    <property type="entry name" value="AF4/FMR2 family member 4 isoform X1"/>
    <property type="match status" value="1"/>
</dbReference>
<name>A0A336L190_CULSO</name>
<feature type="compositionally biased region" description="Low complexity" evidence="4">
    <location>
        <begin position="341"/>
        <end position="357"/>
    </location>
</feature>
<keyword evidence="1 3" id="KW-0728">SH3 domain</keyword>
<dbReference type="GO" id="GO:0030160">
    <property type="term" value="F:synaptic receptor adaptor activity"/>
    <property type="evidence" value="ECO:0007669"/>
    <property type="project" value="TreeGrafter"/>
</dbReference>
<feature type="region of interest" description="Disordered" evidence="4">
    <location>
        <begin position="1202"/>
        <end position="1223"/>
    </location>
</feature>
<dbReference type="FunFam" id="2.30.42.10:FF:000018">
    <property type="entry name" value="SH3 and multiple ankyrin repeat domains protein 2"/>
    <property type="match status" value="1"/>
</dbReference>
<feature type="region of interest" description="Disordered" evidence="4">
    <location>
        <begin position="653"/>
        <end position="681"/>
    </location>
</feature>
<feature type="region of interest" description="Disordered" evidence="4">
    <location>
        <begin position="721"/>
        <end position="748"/>
    </location>
</feature>
<dbReference type="InterPro" id="IPR036034">
    <property type="entry name" value="PDZ_sf"/>
</dbReference>
<sequence>MKQNIVVSLELKESFNYGLFSPPSNGRAGKFLDEERRLGDYPFNGPVGYLELKYKRRVYKMLNLDEKQLKALHTRANLRRFLECVNGGHVEKISKMCTKGLDPNFHCQESGETPLTLATRSKKPNKLLIALVNGGAILDYRTKDGVTALHRAVEFDCLEAVSTLLELGASPNYRDTKGITPVYLSIVKKSNPKICEILLHDHATLGVQDTQGWQEVHQACRNGLAHHLEHLLFYGADMDAQNASGNTPLHVCAVNNQEACARMLLFRGAQRDALNYANQTPYQVAVIAGNLELAEMIQNYKSEDIVPFRGPPRYNPRRRSGLGWGATLSRIGGPPSPCPSEHPFSSASSSLSEGSSSHRSHEDDISIVTDKSLGDTSDIISDSSGVGTNSDSAACSIGHPSTTVVCMESYNPTVSGHLVIQPGDVIEVVGSTDCGLLEGYVRGTNRTGFFPTQCVQEVQFRQKSIVNVSTASMHYSNSMVMQSKTREEEVEKINEIIMKPNNHDIMSQSLQFNTAPRQKKLYSNEPRTVILHKSKRGFGFILRGAKQSSPLMQLKPSYKCPALQYLDDVDPGGVADLAGLKPGDFLLEINGQDVAAASHEHVVDLIRRSGSLVSLTVVTLPNNHATTNHLSKDVPNQTGCLTPIATRQCATLPRRLSGPGKLPAPAPPRRDPKTTLSVGRARAKSMVAGLENGGEKDDDDSANHTKCNSIESINHAIAHSSAMSTPTAYGPGTPTQPRVASIKSRPTSSRITAAELEELFSRQHGTDSENNRFSTMMTSSRFQSSGMDSSATTPPASPNKAPLVYASVADMKRKQKGKTGTLKGRPVAIPTVQSDLKRSFHSTPDLATGLNNSTNSITWTSTFKNHRSQDDMHNLNMSMSRLNLPPPTCPPPPIPEVVGQVVKVDVKSEYESTVNLQKQIQQKMQQMQQQKSQQQEKETEIMSSFRPGSNAKIYASPQDLKTIAIKQKVDSLATPQVPAEIKTENIQKSTISPYAQPSLPGTNLPTSKLSSNGPAPVIPEPDYSLSESDGEEDVSVKQVKVESAVNNTTTIQVKNSQPANNNNVTQTQPIETSGNSNASGSSSGSSSMAQSFSVDDIQKMRTKLKTSKSYPNDFLRQQNQNRVNENNEEGDNSSSGVSSDQEIQINNNTTPEIKKSGQETKPQLAPSEVKIGKINSTGPVQNTVVKPSLVKVTQPVSILKQPSNIQNSNNYNNSGNNEPKKIAAQFNPTPVTTRVTTSIVAKMMPQQQQAPINKTHTPTIQQQQQQQRYQQTLSQIAAHKGTTPKKLELTQQLSNEQRSDDDDLSPSPPSMGFQRHNSLTRKQAAQLAAQRAKAMQNQVRAVSLAQLPPPLEADSDDSDTVSTLGPAHVVLAPPPEFCDFHPASQNNPRVRIVGAVPKSNRLHSQ</sequence>
<dbReference type="InterPro" id="IPR041489">
    <property type="entry name" value="PDZ_6"/>
</dbReference>
<dbReference type="PROSITE" id="PS50106">
    <property type="entry name" value="PDZ"/>
    <property type="match status" value="1"/>
</dbReference>
<feature type="repeat" description="ANK" evidence="2">
    <location>
        <begin position="144"/>
        <end position="176"/>
    </location>
</feature>
<dbReference type="SMART" id="SM00326">
    <property type="entry name" value="SH3"/>
    <property type="match status" value="1"/>
</dbReference>
<dbReference type="PANTHER" id="PTHR24135">
    <property type="entry name" value="SH3 AND MULTIPLE ANKYRIN REPEAT DOMAINS PROTEIN"/>
    <property type="match status" value="1"/>
</dbReference>
<dbReference type="VEuPathDB" id="VectorBase:CSON014357"/>
<evidence type="ECO:0000256" key="3">
    <source>
        <dbReference type="PROSITE-ProRule" id="PRU00192"/>
    </source>
</evidence>
<dbReference type="InterPro" id="IPR051569">
    <property type="entry name" value="SHANK"/>
</dbReference>
<proteinExistence type="predicted"/>
<dbReference type="InterPro" id="IPR001452">
    <property type="entry name" value="SH3_domain"/>
</dbReference>
<dbReference type="SMART" id="SM00248">
    <property type="entry name" value="ANK"/>
    <property type="match status" value="6"/>
</dbReference>
<feature type="domain" description="PDZ" evidence="6">
    <location>
        <begin position="528"/>
        <end position="621"/>
    </location>
</feature>
<feature type="compositionally biased region" description="Low complexity" evidence="4">
    <location>
        <begin position="1261"/>
        <end position="1271"/>
    </location>
</feature>
<dbReference type="PROSITE" id="PS50002">
    <property type="entry name" value="SH3"/>
    <property type="match status" value="1"/>
</dbReference>
<dbReference type="Gene3D" id="2.30.30.40">
    <property type="entry name" value="SH3 Domains"/>
    <property type="match status" value="1"/>
</dbReference>
<dbReference type="CDD" id="cd06746">
    <property type="entry name" value="PDZ_SHANK1_3-like"/>
    <property type="match status" value="1"/>
</dbReference>
<dbReference type="SUPFAM" id="SSF48403">
    <property type="entry name" value="Ankyrin repeat"/>
    <property type="match status" value="1"/>
</dbReference>
<evidence type="ECO:0000256" key="4">
    <source>
        <dbReference type="SAM" id="MobiDB-lite"/>
    </source>
</evidence>
<feature type="compositionally biased region" description="Low complexity" evidence="4">
    <location>
        <begin position="1203"/>
        <end position="1217"/>
    </location>
</feature>
<feature type="region of interest" description="Disordered" evidence="4">
    <location>
        <begin position="1104"/>
        <end position="1143"/>
    </location>
</feature>
<feature type="region of interest" description="Disordered" evidence="4">
    <location>
        <begin position="992"/>
        <end position="1092"/>
    </location>
</feature>
<dbReference type="InterPro" id="IPR036028">
    <property type="entry name" value="SH3-like_dom_sf"/>
</dbReference>
<dbReference type="GO" id="GO:0043197">
    <property type="term" value="C:dendritic spine"/>
    <property type="evidence" value="ECO:0007669"/>
    <property type="project" value="TreeGrafter"/>
</dbReference>
<dbReference type="FunFam" id="2.30.30.40:FF:000178">
    <property type="entry name" value="SH3 and multiple ankyrin repeat domains protein"/>
    <property type="match status" value="1"/>
</dbReference>
<evidence type="ECO:0000256" key="2">
    <source>
        <dbReference type="PROSITE-ProRule" id="PRU00023"/>
    </source>
</evidence>